<protein>
    <submittedName>
        <fullName evidence="2">Uncharacterized protein</fullName>
    </submittedName>
</protein>
<dbReference type="Proteomes" id="UP000794436">
    <property type="component" value="Unassembled WGS sequence"/>
</dbReference>
<dbReference type="AlphaFoldDB" id="A0A8K1C8B7"/>
<proteinExistence type="predicted"/>
<sequence length="291" mass="33243">MGLHKWTLRFGHGVSAAVVGSARAATEPALKEVFWRKGKQLFLWSTVLIIVIHVTLLPVEWLLGLLLPASWIDTTFRSFRYAMNSTIPFAMVTICRYVKVELFEDAFFAGLKTRDKLVAESIRKHKAIYWDWEYVYHAVRLGARQLTLGLLVTLISPTFGAIVPLARFGYKIRRMERFFWIPVFLAFCFASTQDLALQIVRVWLNSRELFRDLYDPVIARLKSVKTDTSSSLNRQSSREWYDKGSGAVRLGFSMTFACLLQVPFVGPFAWFVAFVAAGIHAPEMINLSAFE</sequence>
<name>A0A8K1C8B7_PYTOL</name>
<feature type="transmembrane region" description="Helical" evidence="1">
    <location>
        <begin position="178"/>
        <end position="204"/>
    </location>
</feature>
<keyword evidence="1" id="KW-0472">Membrane</keyword>
<feature type="transmembrane region" description="Helical" evidence="1">
    <location>
        <begin position="146"/>
        <end position="166"/>
    </location>
</feature>
<organism evidence="2 3">
    <name type="scientific">Pythium oligandrum</name>
    <name type="common">Mycoparasitic fungus</name>
    <dbReference type="NCBI Taxonomy" id="41045"/>
    <lineage>
        <taxon>Eukaryota</taxon>
        <taxon>Sar</taxon>
        <taxon>Stramenopiles</taxon>
        <taxon>Oomycota</taxon>
        <taxon>Peronosporomycetes</taxon>
        <taxon>Pythiales</taxon>
        <taxon>Pythiaceae</taxon>
        <taxon>Pythium</taxon>
    </lineage>
</organism>
<gene>
    <name evidence="2" type="ORF">Poli38472_014440</name>
</gene>
<comment type="caution">
    <text evidence="2">The sequence shown here is derived from an EMBL/GenBank/DDBJ whole genome shotgun (WGS) entry which is preliminary data.</text>
</comment>
<keyword evidence="1" id="KW-0812">Transmembrane</keyword>
<keyword evidence="3" id="KW-1185">Reference proteome</keyword>
<feature type="transmembrane region" description="Helical" evidence="1">
    <location>
        <begin position="41"/>
        <end position="63"/>
    </location>
</feature>
<keyword evidence="1" id="KW-1133">Transmembrane helix</keyword>
<evidence type="ECO:0000313" key="2">
    <source>
        <dbReference type="EMBL" id="TMW57837.1"/>
    </source>
</evidence>
<reference evidence="2" key="1">
    <citation type="submission" date="2019-03" db="EMBL/GenBank/DDBJ databases">
        <title>Long read genome sequence of the mycoparasitic Pythium oligandrum ATCC 38472 isolated from sugarbeet rhizosphere.</title>
        <authorList>
            <person name="Gaulin E."/>
        </authorList>
    </citation>
    <scope>NUCLEOTIDE SEQUENCE</scope>
    <source>
        <strain evidence="2">ATCC 38472_TT</strain>
    </source>
</reference>
<dbReference type="OrthoDB" id="156063at2759"/>
<dbReference type="EMBL" id="SPLM01000114">
    <property type="protein sequence ID" value="TMW57837.1"/>
    <property type="molecule type" value="Genomic_DNA"/>
</dbReference>
<feature type="transmembrane region" description="Helical" evidence="1">
    <location>
        <begin position="250"/>
        <end position="277"/>
    </location>
</feature>
<accession>A0A8K1C8B7</accession>
<evidence type="ECO:0000313" key="3">
    <source>
        <dbReference type="Proteomes" id="UP000794436"/>
    </source>
</evidence>
<evidence type="ECO:0000256" key="1">
    <source>
        <dbReference type="SAM" id="Phobius"/>
    </source>
</evidence>